<proteinExistence type="predicted"/>
<dbReference type="Proteomes" id="UP001139366">
    <property type="component" value="Unassembled WGS sequence"/>
</dbReference>
<protein>
    <submittedName>
        <fullName evidence="1">Uncharacterized protein</fullName>
    </submittedName>
</protein>
<accession>A0A9X1H7I5</accession>
<evidence type="ECO:0000313" key="1">
    <source>
        <dbReference type="EMBL" id="MBZ4033890.1"/>
    </source>
</evidence>
<dbReference type="RefSeq" id="WP_223704655.1">
    <property type="nucleotide sequence ID" value="NZ_JAINUY010000001.1"/>
</dbReference>
<comment type="caution">
    <text evidence="1">The sequence shown here is derived from an EMBL/GenBank/DDBJ whole genome shotgun (WGS) entry which is preliminary data.</text>
</comment>
<name>A0A9X1H7I5_9FLAO</name>
<keyword evidence="2" id="KW-1185">Reference proteome</keyword>
<gene>
    <name evidence="1" type="ORF">K6T82_03880</name>
</gene>
<dbReference type="AlphaFoldDB" id="A0A9X1H7I5"/>
<reference evidence="1 2" key="1">
    <citation type="journal article" date="2023" name="Antonie Van Leeuwenhoek">
        <title>Flavobacterium potami sp. nov., a multi-metal resistance genes harbouring bacterium isolated from shallow river silt.</title>
        <authorList>
            <person name="Li S."/>
            <person name="Mao S."/>
            <person name="Mu W."/>
            <person name="Guo B."/>
            <person name="Li C."/>
            <person name="Zhu Q."/>
            <person name="Hou X."/>
            <person name="Zhao Y."/>
            <person name="Wei S."/>
            <person name="Liu H."/>
            <person name="Liu A."/>
        </authorList>
    </citation>
    <scope>NUCLEOTIDE SEQUENCE [LARGE SCALE GENOMIC DNA]</scope>
    <source>
        <strain evidence="1 2">17A</strain>
    </source>
</reference>
<sequence length="156" mass="18784">MNIDYQDTNIFEVDYTYRIQIFEKYLENQNCSQEHYANYKAGLIPNIFYENNMSKILELFRKEFLEVKSGIERYEMDNNNDFPMLKSYVNTERDLRKIFDESQLKDYTALLERSFDNQKLDEKAAAISRFFLPTPILKSYIFQVEKIFGKGIMDLR</sequence>
<dbReference type="EMBL" id="JAINUY010000001">
    <property type="protein sequence ID" value="MBZ4033890.1"/>
    <property type="molecule type" value="Genomic_DNA"/>
</dbReference>
<organism evidence="1 2">
    <name type="scientific">Flavobacterium potami</name>
    <dbReference type="NCBI Taxonomy" id="2872310"/>
    <lineage>
        <taxon>Bacteria</taxon>
        <taxon>Pseudomonadati</taxon>
        <taxon>Bacteroidota</taxon>
        <taxon>Flavobacteriia</taxon>
        <taxon>Flavobacteriales</taxon>
        <taxon>Flavobacteriaceae</taxon>
        <taxon>Flavobacterium</taxon>
    </lineage>
</organism>
<evidence type="ECO:0000313" key="2">
    <source>
        <dbReference type="Proteomes" id="UP001139366"/>
    </source>
</evidence>